<dbReference type="Pfam" id="PF01521">
    <property type="entry name" value="Fe-S_biosyn"/>
    <property type="match status" value="1"/>
</dbReference>
<dbReference type="InterPro" id="IPR035903">
    <property type="entry name" value="HesB-like_dom_sf"/>
</dbReference>
<evidence type="ECO:0000313" key="2">
    <source>
        <dbReference type="EMBL" id="MRI67559.1"/>
    </source>
</evidence>
<feature type="domain" description="Core" evidence="1">
    <location>
        <begin position="2"/>
        <end position="86"/>
    </location>
</feature>
<dbReference type="AlphaFoldDB" id="A0A6N7R2V0"/>
<name>A0A6N7R2V0_9BACI</name>
<gene>
    <name evidence="2" type="ORF">GH885_14645</name>
</gene>
<proteinExistence type="predicted"/>
<reference evidence="2 3" key="1">
    <citation type="submission" date="2019-10" db="EMBL/GenBank/DDBJ databases">
        <title>Gracilibacillus salitolerans sp. nov., a moderate halophile isolated from a saline soil in northwest China.</title>
        <authorList>
            <person name="Gan L."/>
        </authorList>
    </citation>
    <scope>NUCLEOTIDE SEQUENCE [LARGE SCALE GENOMIC DNA]</scope>
    <source>
        <strain evidence="2 3">TP2-8</strain>
    </source>
</reference>
<comment type="caution">
    <text evidence="2">The sequence shown here is derived from an EMBL/GenBank/DDBJ whole genome shotgun (WGS) entry which is preliminary data.</text>
</comment>
<dbReference type="InterPro" id="IPR000361">
    <property type="entry name" value="ATAP_core_dom"/>
</dbReference>
<dbReference type="RefSeq" id="WP_153836125.1">
    <property type="nucleotide sequence ID" value="NZ_JBHUMW010000087.1"/>
</dbReference>
<evidence type="ECO:0000259" key="1">
    <source>
        <dbReference type="Pfam" id="PF01521"/>
    </source>
</evidence>
<accession>A0A6N7R2V0</accession>
<protein>
    <recommendedName>
        <fullName evidence="1">Core domain-containing protein</fullName>
    </recommendedName>
</protein>
<dbReference type="SUPFAM" id="SSF89360">
    <property type="entry name" value="HesB-like domain"/>
    <property type="match status" value="1"/>
</dbReference>
<keyword evidence="3" id="KW-1185">Reference proteome</keyword>
<dbReference type="EMBL" id="WJEE01000034">
    <property type="protein sequence ID" value="MRI67559.1"/>
    <property type="molecule type" value="Genomic_DNA"/>
</dbReference>
<dbReference type="Proteomes" id="UP000435187">
    <property type="component" value="Unassembled WGS sequence"/>
</dbReference>
<organism evidence="2 3">
    <name type="scientific">Gracilibacillus thailandensis</name>
    <dbReference type="NCBI Taxonomy" id="563735"/>
    <lineage>
        <taxon>Bacteria</taxon>
        <taxon>Bacillati</taxon>
        <taxon>Bacillota</taxon>
        <taxon>Bacilli</taxon>
        <taxon>Bacillales</taxon>
        <taxon>Bacillaceae</taxon>
        <taxon>Gracilibacillus</taxon>
    </lineage>
</organism>
<evidence type="ECO:0000313" key="3">
    <source>
        <dbReference type="Proteomes" id="UP000435187"/>
    </source>
</evidence>
<dbReference type="Gene3D" id="2.60.300.12">
    <property type="entry name" value="HesB-like domain"/>
    <property type="match status" value="1"/>
</dbReference>
<sequence length="96" mass="10834">MIHITKEAQQKLSSIELQDGVLPRVDTNVTGGCGLTINYLFIFDQARKNDTIYHSYGVSIRVDPFTKRYLEGNPPTIDYSDSNGFQVINNVEFDSC</sequence>